<dbReference type="Gene3D" id="1.10.10.10">
    <property type="entry name" value="Winged helix-like DNA-binding domain superfamily/Winged helix DNA-binding domain"/>
    <property type="match status" value="1"/>
</dbReference>
<feature type="domain" description="HTH iclR-type" evidence="2">
    <location>
        <begin position="19"/>
        <end position="59"/>
    </location>
</feature>
<dbReference type="PANTHER" id="PTHR18964">
    <property type="entry name" value="ROK (REPRESSOR, ORF, KINASE) FAMILY"/>
    <property type="match status" value="1"/>
</dbReference>
<comment type="similarity">
    <text evidence="1">Belongs to the ROK (NagC/XylR) family.</text>
</comment>
<evidence type="ECO:0000313" key="4">
    <source>
        <dbReference type="Proteomes" id="UP001226577"/>
    </source>
</evidence>
<evidence type="ECO:0000256" key="1">
    <source>
        <dbReference type="ARBA" id="ARBA00006479"/>
    </source>
</evidence>
<comment type="caution">
    <text evidence="3">The sequence shown here is derived from an EMBL/GenBank/DDBJ whole genome shotgun (WGS) entry which is preliminary data.</text>
</comment>
<accession>A0ABT9RRB1</accession>
<keyword evidence="4" id="KW-1185">Reference proteome</keyword>
<sequence length="410" mass="42794">MPEPVPATPQLLRRVSAGAVLEFMRASAAVTVTDVMAATGLTRATTIAVCEDLVRRGWLLELENQREFGGYRKGRPARRFELNERAGVVLGVDIGYSKVTVVVSDLRGRTLGRSSRPFQAGEVASAERIAFIDAVAMAALGSADAEPGQVLAVCAGVAAPVDRHGEVVATQKFWGLFDLGLRPALMATHGWTVLLENDANLAALGDRWQGAAAGVDDVVVILASERLGSGIVEGGRLVHGTRGSAGELAYLNMVEGVGDTYGIAYLARTWAAEALAGSAPTALRDCRPGRVEAEQVFAAAAHGDAVALDILDRLAERMARVVGTVATMLNPELVVIGGGVAGSADVLLANISERLKKFTATPARVAVSPLGDSIVTVGAVRCALDYVERNSLDLELAAPSGSRAPDPGWP</sequence>
<dbReference type="InterPro" id="IPR005471">
    <property type="entry name" value="Tscrpt_reg_IclR_N"/>
</dbReference>
<keyword evidence="3" id="KW-0808">Transferase</keyword>
<dbReference type="PANTHER" id="PTHR18964:SF149">
    <property type="entry name" value="BIFUNCTIONAL UDP-N-ACETYLGLUCOSAMINE 2-EPIMERASE_N-ACETYLMANNOSAMINE KINASE"/>
    <property type="match status" value="1"/>
</dbReference>
<keyword evidence="3" id="KW-0418">Kinase</keyword>
<dbReference type="RefSeq" id="WP_307304451.1">
    <property type="nucleotide sequence ID" value="NZ_JAUSRE010000003.1"/>
</dbReference>
<dbReference type="Gene3D" id="3.30.420.40">
    <property type="match status" value="2"/>
</dbReference>
<dbReference type="Pfam" id="PF09339">
    <property type="entry name" value="HTH_IclR"/>
    <property type="match status" value="1"/>
</dbReference>
<gene>
    <name evidence="3" type="ORF">J2X98_000784</name>
</gene>
<dbReference type="SUPFAM" id="SSF46785">
    <property type="entry name" value="Winged helix' DNA-binding domain"/>
    <property type="match status" value="1"/>
</dbReference>
<evidence type="ECO:0000259" key="2">
    <source>
        <dbReference type="Pfam" id="PF09339"/>
    </source>
</evidence>
<proteinExistence type="inferred from homology"/>
<dbReference type="CDD" id="cd23763">
    <property type="entry name" value="ASKHA_ATPase_ROK"/>
    <property type="match status" value="1"/>
</dbReference>
<dbReference type="InterPro" id="IPR043129">
    <property type="entry name" value="ATPase_NBD"/>
</dbReference>
<organism evidence="3 4">
    <name type="scientific">Pseudarthrobacter enclensis</name>
    <dbReference type="NCBI Taxonomy" id="993070"/>
    <lineage>
        <taxon>Bacteria</taxon>
        <taxon>Bacillati</taxon>
        <taxon>Actinomycetota</taxon>
        <taxon>Actinomycetes</taxon>
        <taxon>Micrococcales</taxon>
        <taxon>Micrococcaceae</taxon>
        <taxon>Pseudarthrobacter</taxon>
    </lineage>
</organism>
<name>A0ABT9RRB1_9MICC</name>
<dbReference type="GO" id="GO:0016301">
    <property type="term" value="F:kinase activity"/>
    <property type="evidence" value="ECO:0007669"/>
    <property type="project" value="UniProtKB-KW"/>
</dbReference>
<dbReference type="InterPro" id="IPR036388">
    <property type="entry name" value="WH-like_DNA-bd_sf"/>
</dbReference>
<reference evidence="3 4" key="1">
    <citation type="submission" date="2023-07" db="EMBL/GenBank/DDBJ databases">
        <title>Sorghum-associated microbial communities from plants grown in Nebraska, USA.</title>
        <authorList>
            <person name="Schachtman D."/>
        </authorList>
    </citation>
    <scope>NUCLEOTIDE SEQUENCE [LARGE SCALE GENOMIC DNA]</scope>
    <source>
        <strain evidence="3 4">CC222</strain>
    </source>
</reference>
<dbReference type="InterPro" id="IPR000600">
    <property type="entry name" value="ROK"/>
</dbReference>
<dbReference type="EMBL" id="JAUSRE010000003">
    <property type="protein sequence ID" value="MDP9887213.1"/>
    <property type="molecule type" value="Genomic_DNA"/>
</dbReference>
<protein>
    <submittedName>
        <fullName evidence="3">NBD/HSP70 family sugar kinase</fullName>
    </submittedName>
</protein>
<dbReference type="Pfam" id="PF00480">
    <property type="entry name" value="ROK"/>
    <property type="match status" value="1"/>
</dbReference>
<dbReference type="InterPro" id="IPR036390">
    <property type="entry name" value="WH_DNA-bd_sf"/>
</dbReference>
<dbReference type="SUPFAM" id="SSF53067">
    <property type="entry name" value="Actin-like ATPase domain"/>
    <property type="match status" value="1"/>
</dbReference>
<evidence type="ECO:0000313" key="3">
    <source>
        <dbReference type="EMBL" id="MDP9887213.1"/>
    </source>
</evidence>
<dbReference type="Proteomes" id="UP001226577">
    <property type="component" value="Unassembled WGS sequence"/>
</dbReference>